<dbReference type="AlphaFoldDB" id="A0AA38X540"/>
<sequence length="346" mass="37896">MSVAIRKVLIPSFGGPEVVKVVDDTLPGPPAQHVQVKVLYAGFNGSDINMRNGTYPLQRKAPLTPGYCFVGTVHANGPGCSKFKPGDIVSCLSINDAEATFTNQPEKFLIPVPTSVDHKDATALVLDWNTAYGMVKQTRSRLSKVQGKRVFIHGMSGAVGYALMILSKALLGPEIEVYGTASQRNHEAIRALGATPFVYTDKNWIRSVKDIGGVHAVYDPLGFESWDESYSILTSSEPSVLFGYGGNLQTLNPAPGAKVSTRGVLWPTLKLLSLNLKFWSWKSTVFYYISRDRSSFEVDLEELFSMVGEGKVEVKIKQVLELEEVPTAHKEWTSLQGMGSVVVRIP</sequence>
<dbReference type="PANTHER" id="PTHR43677:SF4">
    <property type="entry name" value="QUINONE OXIDOREDUCTASE-LIKE PROTEIN 2"/>
    <property type="match status" value="1"/>
</dbReference>
<reference evidence="2" key="1">
    <citation type="submission" date="2022-10" db="EMBL/GenBank/DDBJ databases">
        <title>Culturing micro-colonial fungi from biological soil crusts in the Mojave desert and describing Neophaeococcomyces mojavensis, and introducing the new genera and species Taxawa tesnikishii.</title>
        <authorList>
            <person name="Kurbessoian T."/>
            <person name="Stajich J.E."/>
        </authorList>
    </citation>
    <scope>NUCLEOTIDE SEQUENCE</scope>
    <source>
        <strain evidence="2">TK_41</strain>
    </source>
</reference>
<name>A0AA38X540_9EURO</name>
<dbReference type="SUPFAM" id="SSF51735">
    <property type="entry name" value="NAD(P)-binding Rossmann-fold domains"/>
    <property type="match status" value="1"/>
</dbReference>
<evidence type="ECO:0000259" key="1">
    <source>
        <dbReference type="SMART" id="SM00829"/>
    </source>
</evidence>
<dbReference type="InterPro" id="IPR011032">
    <property type="entry name" value="GroES-like_sf"/>
</dbReference>
<dbReference type="InterPro" id="IPR051397">
    <property type="entry name" value="Zn-ADH-like_protein"/>
</dbReference>
<dbReference type="InterPro" id="IPR020843">
    <property type="entry name" value="ER"/>
</dbReference>
<dbReference type="Pfam" id="PF08240">
    <property type="entry name" value="ADH_N"/>
    <property type="match status" value="1"/>
</dbReference>
<dbReference type="InterPro" id="IPR036291">
    <property type="entry name" value="NAD(P)-bd_dom_sf"/>
</dbReference>
<feature type="domain" description="Enoyl reductase (ER)" evidence="1">
    <location>
        <begin position="14"/>
        <end position="343"/>
    </location>
</feature>
<dbReference type="SUPFAM" id="SSF50129">
    <property type="entry name" value="GroES-like"/>
    <property type="match status" value="1"/>
</dbReference>
<dbReference type="Gene3D" id="3.40.50.720">
    <property type="entry name" value="NAD(P)-binding Rossmann-like Domain"/>
    <property type="match status" value="1"/>
</dbReference>
<dbReference type="Gene3D" id="3.90.180.10">
    <property type="entry name" value="Medium-chain alcohol dehydrogenases, catalytic domain"/>
    <property type="match status" value="1"/>
</dbReference>
<dbReference type="InterPro" id="IPR013154">
    <property type="entry name" value="ADH-like_N"/>
</dbReference>
<dbReference type="GO" id="GO:0016491">
    <property type="term" value="F:oxidoreductase activity"/>
    <property type="evidence" value="ECO:0007669"/>
    <property type="project" value="InterPro"/>
</dbReference>
<dbReference type="Pfam" id="PF13602">
    <property type="entry name" value="ADH_zinc_N_2"/>
    <property type="match status" value="1"/>
</dbReference>
<evidence type="ECO:0000313" key="2">
    <source>
        <dbReference type="EMBL" id="KAJ9607004.1"/>
    </source>
</evidence>
<dbReference type="PANTHER" id="PTHR43677">
    <property type="entry name" value="SHORT-CHAIN DEHYDROGENASE/REDUCTASE"/>
    <property type="match status" value="1"/>
</dbReference>
<protein>
    <recommendedName>
        <fullName evidence="1">Enoyl reductase (ER) domain-containing protein</fullName>
    </recommendedName>
</protein>
<comment type="caution">
    <text evidence="2">The sequence shown here is derived from an EMBL/GenBank/DDBJ whole genome shotgun (WGS) entry which is preliminary data.</text>
</comment>
<dbReference type="Proteomes" id="UP001172673">
    <property type="component" value="Unassembled WGS sequence"/>
</dbReference>
<evidence type="ECO:0000313" key="3">
    <source>
        <dbReference type="Proteomes" id="UP001172673"/>
    </source>
</evidence>
<organism evidence="2 3">
    <name type="scientific">Cladophialophora chaetospira</name>
    <dbReference type="NCBI Taxonomy" id="386627"/>
    <lineage>
        <taxon>Eukaryota</taxon>
        <taxon>Fungi</taxon>
        <taxon>Dikarya</taxon>
        <taxon>Ascomycota</taxon>
        <taxon>Pezizomycotina</taxon>
        <taxon>Eurotiomycetes</taxon>
        <taxon>Chaetothyriomycetidae</taxon>
        <taxon>Chaetothyriales</taxon>
        <taxon>Herpotrichiellaceae</taxon>
        <taxon>Cladophialophora</taxon>
    </lineage>
</organism>
<dbReference type="EMBL" id="JAPDRK010000013">
    <property type="protein sequence ID" value="KAJ9607004.1"/>
    <property type="molecule type" value="Genomic_DNA"/>
</dbReference>
<proteinExistence type="predicted"/>
<keyword evidence="3" id="KW-1185">Reference proteome</keyword>
<dbReference type="CDD" id="cd08273">
    <property type="entry name" value="MDR8"/>
    <property type="match status" value="1"/>
</dbReference>
<dbReference type="GO" id="GO:0005739">
    <property type="term" value="C:mitochondrion"/>
    <property type="evidence" value="ECO:0007669"/>
    <property type="project" value="TreeGrafter"/>
</dbReference>
<accession>A0AA38X540</accession>
<dbReference type="SMART" id="SM00829">
    <property type="entry name" value="PKS_ER"/>
    <property type="match status" value="1"/>
</dbReference>
<gene>
    <name evidence="2" type="ORF">H2200_009015</name>
</gene>